<sequence>MRSMTITYGDDILTELGLSPDQFCKEARMIVAARLYEMGRRSTGSAAAFAEVPTPLFLSKLADHGVDTFVMSGEELRADVAMADVVCDTSSLQYLH</sequence>
<name>V5JAJ5_UNCXX</name>
<evidence type="ECO:0000313" key="1">
    <source>
        <dbReference type="EMBL" id="AGH13582.1"/>
    </source>
</evidence>
<dbReference type="AlphaFoldDB" id="V5JAJ5"/>
<protein>
    <submittedName>
        <fullName evidence="1">Uncharacterized protein</fullName>
    </submittedName>
</protein>
<proteinExistence type="predicted"/>
<dbReference type="EMBL" id="JX946308">
    <property type="protein sequence ID" value="AGH13582.1"/>
    <property type="molecule type" value="Genomic_DNA"/>
</dbReference>
<organism evidence="1">
    <name type="scientific">bacterium symbiont of Plakortis simplex pPSA11D7</name>
    <dbReference type="NCBI Taxonomy" id="1256903"/>
    <lineage>
        <taxon>Bacteria</taxon>
    </lineage>
</organism>
<dbReference type="Pfam" id="PF03683">
    <property type="entry name" value="UPF0175"/>
    <property type="match status" value="1"/>
</dbReference>
<accession>V5JAJ5</accession>
<reference evidence="1" key="1">
    <citation type="journal article" date="2013" name="Environ. Microbiol. Rep.">
        <title>Polyketide genes in the marine sponge Plakortis simplex: a new group of mono-modular type I polyketide synthases from sponge symbionts.</title>
        <authorList>
            <person name="Della Sala G."/>
            <person name="Hochmuth T."/>
            <person name="Costantino V."/>
            <person name="Teta R."/>
            <person name="Gerwick W."/>
            <person name="Gerwick L."/>
            <person name="Piel J."/>
            <person name="Mangoni A."/>
        </authorList>
    </citation>
    <scope>NUCLEOTIDE SEQUENCE</scope>
</reference>
<dbReference type="InterPro" id="IPR005368">
    <property type="entry name" value="UPF0175"/>
</dbReference>